<keyword evidence="3" id="KW-1185">Reference proteome</keyword>
<proteinExistence type="predicted"/>
<dbReference type="AlphaFoldDB" id="A0A6A6NN32"/>
<dbReference type="PROSITE" id="PS51257">
    <property type="entry name" value="PROKAR_LIPOPROTEIN"/>
    <property type="match status" value="1"/>
</dbReference>
<evidence type="ECO:0000313" key="2">
    <source>
        <dbReference type="EMBL" id="KAF2452877.1"/>
    </source>
</evidence>
<reference evidence="2" key="1">
    <citation type="journal article" date="2020" name="Stud. Mycol.">
        <title>101 Dothideomycetes genomes: a test case for predicting lifestyles and emergence of pathogens.</title>
        <authorList>
            <person name="Haridas S."/>
            <person name="Albert R."/>
            <person name="Binder M."/>
            <person name="Bloem J."/>
            <person name="Labutti K."/>
            <person name="Salamov A."/>
            <person name="Andreopoulos B."/>
            <person name="Baker S."/>
            <person name="Barry K."/>
            <person name="Bills G."/>
            <person name="Bluhm B."/>
            <person name="Cannon C."/>
            <person name="Castanera R."/>
            <person name="Culley D."/>
            <person name="Daum C."/>
            <person name="Ezra D."/>
            <person name="Gonzalez J."/>
            <person name="Henrissat B."/>
            <person name="Kuo A."/>
            <person name="Liang C."/>
            <person name="Lipzen A."/>
            <person name="Lutzoni F."/>
            <person name="Magnuson J."/>
            <person name="Mondo S."/>
            <person name="Nolan M."/>
            <person name="Ohm R."/>
            <person name="Pangilinan J."/>
            <person name="Park H.-J."/>
            <person name="Ramirez L."/>
            <person name="Alfaro M."/>
            <person name="Sun H."/>
            <person name="Tritt A."/>
            <person name="Yoshinaga Y."/>
            <person name="Zwiers L.-H."/>
            <person name="Turgeon B."/>
            <person name="Goodwin S."/>
            <person name="Spatafora J."/>
            <person name="Crous P."/>
            <person name="Grigoriev I."/>
        </authorList>
    </citation>
    <scope>NUCLEOTIDE SEQUENCE</scope>
    <source>
        <strain evidence="2">ATCC 16933</strain>
    </source>
</reference>
<evidence type="ECO:0000313" key="3">
    <source>
        <dbReference type="Proteomes" id="UP000799766"/>
    </source>
</evidence>
<feature type="chain" id="PRO_5025513530" description="Secreted protein" evidence="1">
    <location>
        <begin position="30"/>
        <end position="96"/>
    </location>
</feature>
<evidence type="ECO:0008006" key="4">
    <source>
        <dbReference type="Google" id="ProtNLM"/>
    </source>
</evidence>
<name>A0A6A6NN32_9PEZI</name>
<keyword evidence="1" id="KW-0732">Signal</keyword>
<organism evidence="2 3">
    <name type="scientific">Lineolata rhizophorae</name>
    <dbReference type="NCBI Taxonomy" id="578093"/>
    <lineage>
        <taxon>Eukaryota</taxon>
        <taxon>Fungi</taxon>
        <taxon>Dikarya</taxon>
        <taxon>Ascomycota</taxon>
        <taxon>Pezizomycotina</taxon>
        <taxon>Dothideomycetes</taxon>
        <taxon>Dothideomycetes incertae sedis</taxon>
        <taxon>Lineolatales</taxon>
        <taxon>Lineolataceae</taxon>
        <taxon>Lineolata</taxon>
    </lineage>
</organism>
<feature type="signal peptide" evidence="1">
    <location>
        <begin position="1"/>
        <end position="29"/>
    </location>
</feature>
<dbReference type="Proteomes" id="UP000799766">
    <property type="component" value="Unassembled WGS sequence"/>
</dbReference>
<gene>
    <name evidence="2" type="ORF">BDY21DRAFT_357769</name>
</gene>
<evidence type="ECO:0000256" key="1">
    <source>
        <dbReference type="SAM" id="SignalP"/>
    </source>
</evidence>
<protein>
    <recommendedName>
        <fullName evidence="4">Secreted protein</fullName>
    </recommendedName>
</protein>
<dbReference type="EMBL" id="MU001702">
    <property type="protein sequence ID" value="KAF2452877.1"/>
    <property type="molecule type" value="Genomic_DNA"/>
</dbReference>
<accession>A0A6A6NN32</accession>
<sequence length="96" mass="10513">MYWRLCYRHTPKIWLAFMFVVCAISCACSCCGSASLHSIKAGACGSHLPLVIATWCPGKPCQAEGALVPRTASVVEQKAPCSFPFQKLTRDSHHFP</sequence>